<dbReference type="InterPro" id="IPR047218">
    <property type="entry name" value="YocR/YhdH-like"/>
</dbReference>
<feature type="transmembrane region" description="Helical" evidence="6">
    <location>
        <begin position="461"/>
        <end position="481"/>
    </location>
</feature>
<dbReference type="Pfam" id="PF00209">
    <property type="entry name" value="SNF"/>
    <property type="match status" value="2"/>
</dbReference>
<evidence type="ECO:0000256" key="4">
    <source>
        <dbReference type="ARBA" id="ARBA00022989"/>
    </source>
</evidence>
<dbReference type="GO" id="GO:0016020">
    <property type="term" value="C:membrane"/>
    <property type="evidence" value="ECO:0007669"/>
    <property type="project" value="UniProtKB-SubCell"/>
</dbReference>
<feature type="transmembrane region" description="Helical" evidence="6">
    <location>
        <begin position="17"/>
        <end position="34"/>
    </location>
</feature>
<proteinExistence type="predicted"/>
<feature type="transmembrane region" description="Helical" evidence="6">
    <location>
        <begin position="384"/>
        <end position="404"/>
    </location>
</feature>
<feature type="transmembrane region" description="Helical" evidence="6">
    <location>
        <begin position="355"/>
        <end position="372"/>
    </location>
</feature>
<dbReference type="PRINTS" id="PR00176">
    <property type="entry name" value="NANEUSMPORT"/>
</dbReference>
<feature type="transmembrane region" description="Helical" evidence="6">
    <location>
        <begin position="90"/>
        <end position="110"/>
    </location>
</feature>
<dbReference type="Gene3D" id="1.20.1740.10">
    <property type="entry name" value="Amino acid/polyamine transporter I"/>
    <property type="match status" value="1"/>
</dbReference>
<feature type="transmembrane region" description="Helical" evidence="6">
    <location>
        <begin position="181"/>
        <end position="201"/>
    </location>
</feature>
<keyword evidence="3 6" id="KW-0812">Transmembrane</keyword>
<evidence type="ECO:0000256" key="2">
    <source>
        <dbReference type="ARBA" id="ARBA00022448"/>
    </source>
</evidence>
<dbReference type="PANTHER" id="PTHR42948:SF1">
    <property type="entry name" value="TRANSPORTER"/>
    <property type="match status" value="1"/>
</dbReference>
<dbReference type="RefSeq" id="WP_038267245.1">
    <property type="nucleotide sequence ID" value="NZ_FSRH01000014.1"/>
</dbReference>
<evidence type="ECO:0000256" key="6">
    <source>
        <dbReference type="SAM" id="Phobius"/>
    </source>
</evidence>
<organism evidence="7 8">
    <name type="scientific">Peptoclostridium litorale DSM 5388</name>
    <dbReference type="NCBI Taxonomy" id="1121324"/>
    <lineage>
        <taxon>Bacteria</taxon>
        <taxon>Bacillati</taxon>
        <taxon>Bacillota</taxon>
        <taxon>Clostridia</taxon>
        <taxon>Peptostreptococcales</taxon>
        <taxon>Peptoclostridiaceae</taxon>
        <taxon>Peptoclostridium</taxon>
    </lineage>
</organism>
<protein>
    <submittedName>
        <fullName evidence="7">Transporter</fullName>
    </submittedName>
</protein>
<dbReference type="SUPFAM" id="SSF161070">
    <property type="entry name" value="SNF-like"/>
    <property type="match status" value="1"/>
</dbReference>
<dbReference type="eggNOG" id="COG0733">
    <property type="taxonomic scope" value="Bacteria"/>
</dbReference>
<dbReference type="EMBL" id="JJMM01000023">
    <property type="protein sequence ID" value="KDR94265.1"/>
    <property type="molecule type" value="Genomic_DNA"/>
</dbReference>
<dbReference type="AlphaFoldDB" id="A0A069RDG6"/>
<dbReference type="InterPro" id="IPR000175">
    <property type="entry name" value="Na/ntran_symport"/>
</dbReference>
<evidence type="ECO:0000256" key="1">
    <source>
        <dbReference type="ARBA" id="ARBA00004141"/>
    </source>
</evidence>
<keyword evidence="5 6" id="KW-0472">Membrane</keyword>
<gene>
    <name evidence="7" type="ORF">CLIT_24c00280</name>
</gene>
<feature type="transmembrane region" description="Helical" evidence="6">
    <location>
        <begin position="302"/>
        <end position="335"/>
    </location>
</feature>
<dbReference type="InterPro" id="IPR037272">
    <property type="entry name" value="SNS_sf"/>
</dbReference>
<dbReference type="PANTHER" id="PTHR42948">
    <property type="entry name" value="TRANSPORTER"/>
    <property type="match status" value="1"/>
</dbReference>
<keyword evidence="8" id="KW-1185">Reference proteome</keyword>
<sequence>MSNSSNAQGGEKWSSRWGFIAATIGMAIGTGNIWRFPRVAANNGGGAFIIAWTVALLIWSIPLLMAEMVIGKQSKAGTIGSFKKFVGKNYAWMGAFIAFVCFAIMSYYSVVMGWCLKYFMTAVSGGFNSTTSVNDTMKIWESFINSPAQTISLHLVSIGIAVFVIYRGVTGGIEKTCKMLIPSLFLILLFIAVRAAFLPNAVEGYKYLFTPDFSQLLSGKIWLEAFTQSAWSTGAGWGFIITYSSYTSSDSDIGLNSFLTGFGNNMASILAAMAIIPTIFALSGSLAGAQEAFTSGNTGLTFIYLASLFPTMGGGQLLASLFFFAMAISALSSLIAMLEVCTKILMDTGKTRQKASIIVGIAGFLVGIPSAYNIEFLNNQDMVWGVALLISGLFCAYALFKYGVEKARTDIINGPWADIYIGKWWSYCIYIFPALFSIVFIWWIYQSISWYPDTWYSPFETYSAGTIIIQITIAILIIKGVNSRFVKAHEKGGENTNAS</sequence>
<comment type="caution">
    <text evidence="7">The sequence shown here is derived from an EMBL/GenBank/DDBJ whole genome shotgun (WGS) entry which is preliminary data.</text>
</comment>
<evidence type="ECO:0000313" key="8">
    <source>
        <dbReference type="Proteomes" id="UP000027946"/>
    </source>
</evidence>
<feature type="transmembrane region" description="Helical" evidence="6">
    <location>
        <begin position="46"/>
        <end position="70"/>
    </location>
</feature>
<accession>A0A069RDG6</accession>
<evidence type="ECO:0000313" key="7">
    <source>
        <dbReference type="EMBL" id="KDR94265.1"/>
    </source>
</evidence>
<name>A0A069RDG6_PEPLI</name>
<dbReference type="PROSITE" id="PS50267">
    <property type="entry name" value="NA_NEUROTRAN_SYMP_3"/>
    <property type="match status" value="1"/>
</dbReference>
<keyword evidence="4 6" id="KW-1133">Transmembrane helix</keyword>
<reference evidence="7 8" key="1">
    <citation type="submission" date="2014-03" db="EMBL/GenBank/DDBJ databases">
        <title>Genome sequence of Clostridium litorale W6, DSM 5388.</title>
        <authorList>
            <person name="Poehlein A."/>
            <person name="Jagirdar A."/>
            <person name="Khonsari B."/>
            <person name="Chibani C.M."/>
            <person name="Gutierrez Gutierrez D.A."/>
            <person name="Davydova E."/>
            <person name="Alghaithi H.S."/>
            <person name="Nair K.P."/>
            <person name="Dhamotharan K."/>
            <person name="Chandran L."/>
            <person name="G W."/>
            <person name="Daniel R."/>
        </authorList>
    </citation>
    <scope>NUCLEOTIDE SEQUENCE [LARGE SCALE GENOMIC DNA]</scope>
    <source>
        <strain evidence="7 8">W6</strain>
    </source>
</reference>
<dbReference type="OrthoDB" id="9762833at2"/>
<feature type="transmembrane region" description="Helical" evidence="6">
    <location>
        <begin position="258"/>
        <end position="282"/>
    </location>
</feature>
<dbReference type="Proteomes" id="UP000027946">
    <property type="component" value="Unassembled WGS sequence"/>
</dbReference>
<keyword evidence="2" id="KW-0813">Transport</keyword>
<dbReference type="NCBIfam" id="NF037979">
    <property type="entry name" value="Na_transp"/>
    <property type="match status" value="1"/>
</dbReference>
<evidence type="ECO:0000256" key="5">
    <source>
        <dbReference type="ARBA" id="ARBA00023136"/>
    </source>
</evidence>
<dbReference type="CDD" id="cd10336">
    <property type="entry name" value="SLC6sbd_Tyt1-Like"/>
    <property type="match status" value="1"/>
</dbReference>
<evidence type="ECO:0000256" key="3">
    <source>
        <dbReference type="ARBA" id="ARBA00022692"/>
    </source>
</evidence>
<feature type="transmembrane region" description="Helical" evidence="6">
    <location>
        <begin position="424"/>
        <end position="445"/>
    </location>
</feature>
<comment type="subcellular location">
    <subcellularLocation>
        <location evidence="1">Membrane</location>
        <topology evidence="1">Multi-pass membrane protein</topology>
    </subcellularLocation>
</comment>
<feature type="transmembrane region" description="Helical" evidence="6">
    <location>
        <begin position="151"/>
        <end position="169"/>
    </location>
</feature>